<dbReference type="GO" id="GO:0065002">
    <property type="term" value="P:intracellular protein transmembrane transport"/>
    <property type="evidence" value="ECO:0007669"/>
    <property type="project" value="TreeGrafter"/>
</dbReference>
<dbReference type="GO" id="GO:0009977">
    <property type="term" value="F:proton motive force dependent protein transmembrane transporter activity"/>
    <property type="evidence" value="ECO:0007669"/>
    <property type="project" value="TreeGrafter"/>
</dbReference>
<keyword evidence="3 5" id="KW-1133">Transmembrane helix</keyword>
<evidence type="ECO:0000313" key="6">
    <source>
        <dbReference type="EMBL" id="EKU49065.1"/>
    </source>
</evidence>
<dbReference type="EMBL" id="AMSQ01000005">
    <property type="protein sequence ID" value="EKU49065.1"/>
    <property type="molecule type" value="Genomic_DNA"/>
</dbReference>
<sequence length="181" mass="20878">MNTFSLNEIIVTYLLILISLSFIVIFPYATLLFWRFISPGLKPSERNTIMIKSAQSISLFLGGILLNYFILYPQIFNWGLSIASLLGTKPIWGIQAYLLNLLYLSLLTGLLFQIPLITHFLVKIDVLSRNDLSSQRKYVYFVCLILSSLFAPPDLVMHLSFFIIMITLYEMTIFYIKIKES</sequence>
<gene>
    <name evidence="6" type="ORF">C273_04650</name>
</gene>
<dbReference type="InterPro" id="IPR002033">
    <property type="entry name" value="TatC"/>
</dbReference>
<feature type="transmembrane region" description="Helical" evidence="5">
    <location>
        <begin position="159"/>
        <end position="176"/>
    </location>
</feature>
<keyword evidence="2 5" id="KW-0812">Transmembrane</keyword>
<accession>K9B5L1</accession>
<evidence type="ECO:0000313" key="7">
    <source>
        <dbReference type="Proteomes" id="UP000009885"/>
    </source>
</evidence>
<dbReference type="AlphaFoldDB" id="K9B5L1"/>
<dbReference type="Proteomes" id="UP000009885">
    <property type="component" value="Unassembled WGS sequence"/>
</dbReference>
<dbReference type="Pfam" id="PF00902">
    <property type="entry name" value="TatC"/>
    <property type="match status" value="1"/>
</dbReference>
<dbReference type="eggNOG" id="COG0805">
    <property type="taxonomic scope" value="Bacteria"/>
</dbReference>
<comment type="subcellular location">
    <subcellularLocation>
        <location evidence="1">Membrane</location>
        <topology evidence="1">Multi-pass membrane protein</topology>
    </subcellularLocation>
</comment>
<keyword evidence="4 5" id="KW-0472">Membrane</keyword>
<proteinExistence type="predicted"/>
<comment type="caution">
    <text evidence="6">The sequence shown here is derived from an EMBL/GenBank/DDBJ whole genome shotgun (WGS) entry which is preliminary data.</text>
</comment>
<dbReference type="GO" id="GO:0043953">
    <property type="term" value="P:protein transport by the Tat complex"/>
    <property type="evidence" value="ECO:0007669"/>
    <property type="project" value="TreeGrafter"/>
</dbReference>
<feature type="transmembrane region" description="Helical" evidence="5">
    <location>
        <begin position="138"/>
        <end position="153"/>
    </location>
</feature>
<dbReference type="PATRIC" id="fig|1229783.3.peg.937"/>
<dbReference type="PANTHER" id="PTHR30371">
    <property type="entry name" value="SEC-INDEPENDENT PROTEIN TRANSLOCASE PROTEIN TATC"/>
    <property type="match status" value="1"/>
</dbReference>
<evidence type="ECO:0000256" key="5">
    <source>
        <dbReference type="SAM" id="Phobius"/>
    </source>
</evidence>
<keyword evidence="7" id="KW-1185">Reference proteome</keyword>
<feature type="transmembrane region" description="Helical" evidence="5">
    <location>
        <begin position="12"/>
        <end position="37"/>
    </location>
</feature>
<reference evidence="6 7" key="1">
    <citation type="journal article" date="2013" name="Genome Announc.">
        <title>Genome Sequence of Staphylococcus massiliensis Strain S46, Isolated from the Surface of Healthy Human Skin.</title>
        <authorList>
            <person name="Srivastav R."/>
            <person name="Singh A."/>
            <person name="Jangir P.K."/>
            <person name="Kumari C."/>
            <person name="Muduli S."/>
            <person name="Sharma R."/>
        </authorList>
    </citation>
    <scope>NUCLEOTIDE SEQUENCE [LARGE SCALE GENOMIC DNA]</scope>
    <source>
        <strain evidence="6 7">S46</strain>
    </source>
</reference>
<dbReference type="PANTHER" id="PTHR30371:SF0">
    <property type="entry name" value="SEC-INDEPENDENT PROTEIN TRANSLOCASE PROTEIN TATC, CHLOROPLASTIC-RELATED"/>
    <property type="match status" value="1"/>
</dbReference>
<evidence type="ECO:0000256" key="4">
    <source>
        <dbReference type="ARBA" id="ARBA00023136"/>
    </source>
</evidence>
<organism evidence="6 7">
    <name type="scientific">Staphylococcus massiliensis S46</name>
    <dbReference type="NCBI Taxonomy" id="1229783"/>
    <lineage>
        <taxon>Bacteria</taxon>
        <taxon>Bacillati</taxon>
        <taxon>Bacillota</taxon>
        <taxon>Bacilli</taxon>
        <taxon>Bacillales</taxon>
        <taxon>Staphylococcaceae</taxon>
        <taxon>Staphylococcus</taxon>
    </lineage>
</organism>
<dbReference type="GO" id="GO:0033281">
    <property type="term" value="C:TAT protein transport complex"/>
    <property type="evidence" value="ECO:0007669"/>
    <property type="project" value="TreeGrafter"/>
</dbReference>
<evidence type="ECO:0000256" key="2">
    <source>
        <dbReference type="ARBA" id="ARBA00022692"/>
    </source>
</evidence>
<evidence type="ECO:0000256" key="3">
    <source>
        <dbReference type="ARBA" id="ARBA00022989"/>
    </source>
</evidence>
<name>K9B5L1_9STAP</name>
<protein>
    <submittedName>
        <fullName evidence="6">Twin-arginine translocation protein, TatC</fullName>
    </submittedName>
</protein>
<feature type="transmembrane region" description="Helical" evidence="5">
    <location>
        <begin position="57"/>
        <end position="76"/>
    </location>
</feature>
<dbReference type="PRINTS" id="PR01840">
    <property type="entry name" value="TATCFAMILY"/>
</dbReference>
<evidence type="ECO:0000256" key="1">
    <source>
        <dbReference type="ARBA" id="ARBA00004141"/>
    </source>
</evidence>
<feature type="transmembrane region" description="Helical" evidence="5">
    <location>
        <begin position="96"/>
        <end position="117"/>
    </location>
</feature>
<dbReference type="STRING" id="1229783.C273_04650"/>